<evidence type="ECO:0000313" key="1">
    <source>
        <dbReference type="EMBL" id="THF75373.1"/>
    </source>
</evidence>
<evidence type="ECO:0000313" key="2">
    <source>
        <dbReference type="Proteomes" id="UP000310636"/>
    </source>
</evidence>
<keyword evidence="2" id="KW-1185">Reference proteome</keyword>
<organism evidence="1 2">
    <name type="scientific">Cohnella fermenti</name>
    <dbReference type="NCBI Taxonomy" id="2565925"/>
    <lineage>
        <taxon>Bacteria</taxon>
        <taxon>Bacillati</taxon>
        <taxon>Bacillota</taxon>
        <taxon>Bacilli</taxon>
        <taxon>Bacillales</taxon>
        <taxon>Paenibacillaceae</taxon>
        <taxon>Cohnella</taxon>
    </lineage>
</organism>
<sequence>MRYNEQAVMQAFEIFAALMGNGEQSGKEIEPYLLNDDVRSLTEQFAWRVDSVIVQAGDILYLIPKTGFSPFHLKMEEVRRELGVNATNADVYMMYLCILIFIGEFYCSYQSSNIQRDFLTVDEWLDKVGERIETLREHGEEALLRYEKDFDCNWIAIIQKWDALNDIRESSFRQAGRTVTRISFLYKTCEFMKKQQILMEIGDDEYTLTEKAQIIVQRYFMETQYNRGILQFMYQYDGRKENENAGNI</sequence>
<dbReference type="AlphaFoldDB" id="A0A4S4BKW0"/>
<reference evidence="1 2" key="1">
    <citation type="submission" date="2019-04" db="EMBL/GenBank/DDBJ databases">
        <title>Cohnella sp. nov. isolated from preserved vegetables.</title>
        <authorList>
            <person name="Lin S.-Y."/>
            <person name="Hung M.-H."/>
            <person name="Young C.-C."/>
        </authorList>
    </citation>
    <scope>NUCLEOTIDE SEQUENCE [LARGE SCALE GENOMIC DNA]</scope>
    <source>
        <strain evidence="1 2">CC-MHH1044</strain>
    </source>
</reference>
<accession>A0A4S4BKW0</accession>
<dbReference type="OrthoDB" id="1888255at2"/>
<dbReference type="Pfam" id="PF19539">
    <property type="entry name" value="DUF6063"/>
    <property type="match status" value="1"/>
</dbReference>
<gene>
    <name evidence="1" type="ORF">E6C55_22265</name>
</gene>
<proteinExistence type="predicted"/>
<dbReference type="RefSeq" id="WP_136372027.1">
    <property type="nucleotide sequence ID" value="NZ_SSOB01000032.1"/>
</dbReference>
<dbReference type="InterPro" id="IPR045707">
    <property type="entry name" value="DUF6063"/>
</dbReference>
<dbReference type="EMBL" id="SSOB01000032">
    <property type="protein sequence ID" value="THF75373.1"/>
    <property type="molecule type" value="Genomic_DNA"/>
</dbReference>
<dbReference type="Proteomes" id="UP000310636">
    <property type="component" value="Unassembled WGS sequence"/>
</dbReference>
<comment type="caution">
    <text evidence="1">The sequence shown here is derived from an EMBL/GenBank/DDBJ whole genome shotgun (WGS) entry which is preliminary data.</text>
</comment>
<name>A0A4S4BKW0_9BACL</name>
<protein>
    <submittedName>
        <fullName evidence="1">Non-ribosomal peptide synthetase module</fullName>
    </submittedName>
</protein>